<dbReference type="AlphaFoldDB" id="A0A1H5VMQ0"/>
<keyword evidence="4" id="KW-0274">FAD</keyword>
<dbReference type="RefSeq" id="WP_093346813.1">
    <property type="nucleotide sequence ID" value="NZ_FNVB01000002.1"/>
</dbReference>
<reference evidence="9" key="2">
    <citation type="submission" date="2016-10" db="EMBL/GenBank/DDBJ databases">
        <authorList>
            <person name="de Groot N.N."/>
        </authorList>
    </citation>
    <scope>NUCLEOTIDE SEQUENCE [LARGE SCALE GENOMIC DNA]</scope>
    <source>
        <strain evidence="9">ATCC 20501</strain>
    </source>
</reference>
<evidence type="ECO:0000313" key="10">
    <source>
        <dbReference type="EMBL" id="SFC59247.1"/>
    </source>
</evidence>
<dbReference type="EMBL" id="FOME01000001">
    <property type="protein sequence ID" value="SFC59247.1"/>
    <property type="molecule type" value="Genomic_DNA"/>
</dbReference>
<dbReference type="GO" id="GO:0016709">
    <property type="term" value="F:oxidoreductase activity, acting on paired donors, with incorporation or reduction of molecular oxygen, NAD(P)H as one donor, and incorporation of one atom of oxygen"/>
    <property type="evidence" value="ECO:0007669"/>
    <property type="project" value="UniProtKB-ARBA"/>
</dbReference>
<dbReference type="PANTHER" id="PTHR43098:SF3">
    <property type="entry name" value="L-ORNITHINE N(5)-MONOOXYGENASE-RELATED"/>
    <property type="match status" value="1"/>
</dbReference>
<dbReference type="EMBL" id="FNVB01000002">
    <property type="protein sequence ID" value="SEF88490.1"/>
    <property type="molecule type" value="Genomic_DNA"/>
</dbReference>
<comment type="similarity">
    <text evidence="2">Belongs to the FAD-binding monooxygenase family.</text>
</comment>
<keyword evidence="3" id="KW-0285">Flavoprotein</keyword>
<reference evidence="11 12" key="1">
    <citation type="submission" date="2016-10" db="EMBL/GenBank/DDBJ databases">
        <authorList>
            <person name="Varghese N."/>
            <person name="Submissions S."/>
        </authorList>
    </citation>
    <scope>NUCLEOTIDE SEQUENCE [LARGE SCALE GENOMIC DNA]</scope>
    <source>
        <strain evidence="12">ATCC 20501</strain>
        <strain evidence="10 11">CGMCC 4.3529</strain>
    </source>
</reference>
<protein>
    <submittedName>
        <fullName evidence="9">Predicted flavoprotein CzcO associated with the cation diffusion facilitator CzcD</fullName>
    </submittedName>
</protein>
<comment type="cofactor">
    <cofactor evidence="1">
        <name>FAD</name>
        <dbReference type="ChEBI" id="CHEBI:57692"/>
    </cofactor>
</comment>
<feature type="region of interest" description="Disordered" evidence="8">
    <location>
        <begin position="235"/>
        <end position="256"/>
    </location>
</feature>
<keyword evidence="7" id="KW-0503">Monooxygenase</keyword>
<evidence type="ECO:0000256" key="2">
    <source>
        <dbReference type="ARBA" id="ARBA00010139"/>
    </source>
</evidence>
<evidence type="ECO:0000256" key="3">
    <source>
        <dbReference type="ARBA" id="ARBA00022630"/>
    </source>
</evidence>
<dbReference type="SUPFAM" id="SSF51905">
    <property type="entry name" value="FAD/NAD(P)-binding domain"/>
    <property type="match status" value="2"/>
</dbReference>
<dbReference type="PRINTS" id="PR00411">
    <property type="entry name" value="PNDRDTASEI"/>
</dbReference>
<dbReference type="InterPro" id="IPR050775">
    <property type="entry name" value="FAD-binding_Monooxygenases"/>
</dbReference>
<name>A0A1H5VMQ0_9PSEU</name>
<dbReference type="Gene3D" id="3.50.50.60">
    <property type="entry name" value="FAD/NAD(P)-binding domain"/>
    <property type="match status" value="2"/>
</dbReference>
<evidence type="ECO:0000256" key="4">
    <source>
        <dbReference type="ARBA" id="ARBA00022827"/>
    </source>
</evidence>
<dbReference type="Proteomes" id="UP000199690">
    <property type="component" value="Unassembled WGS sequence"/>
</dbReference>
<accession>A0A1H5VMQ0</accession>
<dbReference type="InterPro" id="IPR036188">
    <property type="entry name" value="FAD/NAD-bd_sf"/>
</dbReference>
<evidence type="ECO:0000313" key="9">
    <source>
        <dbReference type="EMBL" id="SEF88490.1"/>
    </source>
</evidence>
<evidence type="ECO:0000256" key="5">
    <source>
        <dbReference type="ARBA" id="ARBA00022857"/>
    </source>
</evidence>
<dbReference type="Pfam" id="PF13738">
    <property type="entry name" value="Pyr_redox_3"/>
    <property type="match status" value="1"/>
</dbReference>
<evidence type="ECO:0000256" key="7">
    <source>
        <dbReference type="ARBA" id="ARBA00023033"/>
    </source>
</evidence>
<proteinExistence type="inferred from homology"/>
<keyword evidence="6" id="KW-0560">Oxidoreductase</keyword>
<dbReference type="PANTHER" id="PTHR43098">
    <property type="entry name" value="L-ORNITHINE N(5)-MONOOXYGENASE-RELATED"/>
    <property type="match status" value="1"/>
</dbReference>
<dbReference type="Proteomes" id="UP000236729">
    <property type="component" value="Unassembled WGS sequence"/>
</dbReference>
<dbReference type="SMR" id="A0A1H5VMQ0"/>
<evidence type="ECO:0000256" key="8">
    <source>
        <dbReference type="SAM" id="MobiDB-lite"/>
    </source>
</evidence>
<evidence type="ECO:0000313" key="11">
    <source>
        <dbReference type="Proteomes" id="UP000199690"/>
    </source>
</evidence>
<sequence>MTTGVHEVRDVLVVGAGFAGLYAVHAFREAGLDVGCLEAGEAIGGTWFFNRYPGARCDVESIDYSYSFDEDLQNDWVWSERYATQPEILAYLDHVADRFALRRHIQLGKRVVAAHFDEQASRWTARTQDGDEHIARYLVFATGSLSTPNKPDIPGADSFAGETYFTARWPQPGPALEGKRVGVIGTGSSAIQSVPILAERARSLTVFQRTPNYSVPALNRKLTDEEQRRIRAEYPARRRKSRMSGGGSTHEPYPKPALECTPQEREAALEAGWRNGGVLFGKTFPDQFTNSASNDFAREFAARKIREIVEDPRTAEDLIPTDHPIGTKRICTDSGYFETFNRDEVSLVNLRRDPIERITATGIETRAGFHELDVLVYATGFDAMTGALMRIDITGPLGDRIQDAWADGPVTYLGVQIPGFPNLFTVNGPGSPSVLANMVLTAEQQVDWLTELIRHADDTGAVQVEVRRDAAIKWTEHVQRAADATLFPRANSWYLGANIEGKPRRFMPYVAGLGAYRRRCEAIRDDGYEGFVFTSRGVLNSGTGAGTARRSVRT</sequence>
<gene>
    <name evidence="9" type="ORF">SAMN02982929_00927</name>
    <name evidence="10" type="ORF">SAMN05216506_1011143</name>
</gene>
<evidence type="ECO:0000256" key="1">
    <source>
        <dbReference type="ARBA" id="ARBA00001974"/>
    </source>
</evidence>
<evidence type="ECO:0000256" key="6">
    <source>
        <dbReference type="ARBA" id="ARBA00023002"/>
    </source>
</evidence>
<keyword evidence="5" id="KW-0521">NADP</keyword>
<accession>A0A1I1KEL9</accession>
<organism evidence="9 12">
    <name type="scientific">Saccharopolyspora kobensis</name>
    <dbReference type="NCBI Taxonomy" id="146035"/>
    <lineage>
        <taxon>Bacteria</taxon>
        <taxon>Bacillati</taxon>
        <taxon>Actinomycetota</taxon>
        <taxon>Actinomycetes</taxon>
        <taxon>Pseudonocardiales</taxon>
        <taxon>Pseudonocardiaceae</taxon>
        <taxon>Saccharopolyspora</taxon>
    </lineage>
</organism>
<keyword evidence="11" id="KW-1185">Reference proteome</keyword>
<evidence type="ECO:0000313" key="12">
    <source>
        <dbReference type="Proteomes" id="UP000236729"/>
    </source>
</evidence>